<name>A0AA86RW02_9FABA</name>
<keyword evidence="4 6" id="KW-1133">Transmembrane helix</keyword>
<dbReference type="Pfam" id="PF09451">
    <property type="entry name" value="ATG27"/>
    <property type="match status" value="1"/>
</dbReference>
<evidence type="ECO:0000313" key="8">
    <source>
        <dbReference type="Proteomes" id="UP001189624"/>
    </source>
</evidence>
<dbReference type="InterPro" id="IPR018939">
    <property type="entry name" value="Autophagy-rel_prot_27"/>
</dbReference>
<gene>
    <name evidence="7" type="ORF">AYBTSS11_LOCUS2117</name>
</gene>
<dbReference type="EMBL" id="OY731398">
    <property type="protein sequence ID" value="CAJ1858777.1"/>
    <property type="molecule type" value="Genomic_DNA"/>
</dbReference>
<organism evidence="7 8">
    <name type="scientific">Sphenostylis stenocarpa</name>
    <dbReference type="NCBI Taxonomy" id="92480"/>
    <lineage>
        <taxon>Eukaryota</taxon>
        <taxon>Viridiplantae</taxon>
        <taxon>Streptophyta</taxon>
        <taxon>Embryophyta</taxon>
        <taxon>Tracheophyta</taxon>
        <taxon>Spermatophyta</taxon>
        <taxon>Magnoliopsida</taxon>
        <taxon>eudicotyledons</taxon>
        <taxon>Gunneridae</taxon>
        <taxon>Pentapetalae</taxon>
        <taxon>rosids</taxon>
        <taxon>fabids</taxon>
        <taxon>Fabales</taxon>
        <taxon>Fabaceae</taxon>
        <taxon>Papilionoideae</taxon>
        <taxon>50 kb inversion clade</taxon>
        <taxon>NPAAA clade</taxon>
        <taxon>indigoferoid/millettioid clade</taxon>
        <taxon>Phaseoleae</taxon>
        <taxon>Sphenostylis</taxon>
    </lineage>
</organism>
<dbReference type="PANTHER" id="PTHR15071">
    <property type="entry name" value="MANNOSE-6-PHOSPHATE RECEPTOR FAMILY MEMBER"/>
    <property type="match status" value="1"/>
</dbReference>
<evidence type="ECO:0000256" key="2">
    <source>
        <dbReference type="ARBA" id="ARBA00022692"/>
    </source>
</evidence>
<protein>
    <recommendedName>
        <fullName evidence="9">Autophagy-related protein 27</fullName>
    </recommendedName>
</protein>
<dbReference type="GO" id="GO:0000139">
    <property type="term" value="C:Golgi membrane"/>
    <property type="evidence" value="ECO:0007669"/>
    <property type="project" value="UniProtKB-SubCell"/>
</dbReference>
<evidence type="ECO:0008006" key="9">
    <source>
        <dbReference type="Google" id="ProtNLM"/>
    </source>
</evidence>
<dbReference type="Gramene" id="rna-AYBTSS11_LOCUS2117">
    <property type="protein sequence ID" value="CAJ1858777.1"/>
    <property type="gene ID" value="gene-AYBTSS11_LOCUS2117"/>
</dbReference>
<dbReference type="PANTHER" id="PTHR15071:SF0">
    <property type="entry name" value="MANNOSE 6-PHOSPHATE RECEPTOR-LIKE PROTEIN 1"/>
    <property type="match status" value="1"/>
</dbReference>
<comment type="subcellular location">
    <subcellularLocation>
        <location evidence="1">Membrane</location>
        <topology evidence="1">Single-pass membrane protein</topology>
    </subcellularLocation>
</comment>
<reference evidence="7" key="1">
    <citation type="submission" date="2023-10" db="EMBL/GenBank/DDBJ databases">
        <authorList>
            <person name="Domelevo Entfellner J.-B."/>
        </authorList>
    </citation>
    <scope>NUCLEOTIDE SEQUENCE</scope>
</reference>
<feature type="transmembrane region" description="Helical" evidence="6">
    <location>
        <begin position="171"/>
        <end position="195"/>
    </location>
</feature>
<keyword evidence="5 6" id="KW-0472">Membrane</keyword>
<keyword evidence="2 6" id="KW-0812">Transmembrane</keyword>
<evidence type="ECO:0000256" key="4">
    <source>
        <dbReference type="ARBA" id="ARBA00022989"/>
    </source>
</evidence>
<accession>A0AA86RW02</accession>
<evidence type="ECO:0000256" key="5">
    <source>
        <dbReference type="ARBA" id="ARBA00023136"/>
    </source>
</evidence>
<keyword evidence="3" id="KW-0732">Signal</keyword>
<evidence type="ECO:0000256" key="1">
    <source>
        <dbReference type="ARBA" id="ARBA00004167"/>
    </source>
</evidence>
<evidence type="ECO:0000256" key="3">
    <source>
        <dbReference type="ARBA" id="ARBA00022729"/>
    </source>
</evidence>
<evidence type="ECO:0000256" key="6">
    <source>
        <dbReference type="SAM" id="Phobius"/>
    </source>
</evidence>
<sequence length="248" mass="26440">MGSKKGELIKALRSWSVEMTEVLGGINVGGGGGARRGDSAGGVTKGEDVGDGEAGVGKLSGSGWRAKSSPSNRMINAGYRVCTTIGRGPKIDVDIIVILLFYKKNPHTGVIVRMSNSGSKFNCSLSVSILCNLNGVQGPQALERLGACDYVTEMKHPSGCAIIVNVRGGGLGWFGTFMIIVLCLFAAYLLAGIVYRFFFLGIRGVDIIPNLDFWVSLPRRTQSLCASLVRRFKGPAEGYRSSYSSVNF</sequence>
<keyword evidence="8" id="KW-1185">Reference proteome</keyword>
<proteinExistence type="predicted"/>
<dbReference type="AlphaFoldDB" id="A0AA86RW02"/>
<evidence type="ECO:0000313" key="7">
    <source>
        <dbReference type="EMBL" id="CAJ1858777.1"/>
    </source>
</evidence>
<dbReference type="Proteomes" id="UP001189624">
    <property type="component" value="Chromosome 1"/>
</dbReference>